<evidence type="ECO:0000256" key="6">
    <source>
        <dbReference type="ARBA" id="ARBA00022781"/>
    </source>
</evidence>
<keyword evidence="7 11" id="KW-1133">Transmembrane helix</keyword>
<accession>A0A494YYQ6</accession>
<keyword evidence="14" id="KW-1185">Reference proteome</keyword>
<dbReference type="RefSeq" id="WP_121131448.1">
    <property type="nucleotide sequence ID" value="NZ_JBHUFK010000065.1"/>
</dbReference>
<dbReference type="SUPFAM" id="SSF81336">
    <property type="entry name" value="F1F0 ATP synthase subunit A"/>
    <property type="match status" value="1"/>
</dbReference>
<dbReference type="PANTHER" id="PTHR42823:SF3">
    <property type="entry name" value="ATP SYNTHASE SUBUNIT A, CHLOROPLASTIC"/>
    <property type="match status" value="1"/>
</dbReference>
<keyword evidence="10 11" id="KW-0066">ATP synthesis</keyword>
<feature type="transmembrane region" description="Helical" evidence="11">
    <location>
        <begin position="78"/>
        <end position="97"/>
    </location>
</feature>
<keyword evidence="9 11" id="KW-0472">Membrane</keyword>
<gene>
    <name evidence="11 13" type="primary">atpB</name>
    <name evidence="13" type="ORF">D8M05_10210</name>
</gene>
<dbReference type="InterPro" id="IPR035908">
    <property type="entry name" value="F0_ATP_A_sf"/>
</dbReference>
<dbReference type="PROSITE" id="PS00449">
    <property type="entry name" value="ATPASE_A"/>
    <property type="match status" value="1"/>
</dbReference>
<dbReference type="EMBL" id="RBZO01000014">
    <property type="protein sequence ID" value="RKQ15363.1"/>
    <property type="molecule type" value="Genomic_DNA"/>
</dbReference>
<evidence type="ECO:0000256" key="10">
    <source>
        <dbReference type="ARBA" id="ARBA00023310"/>
    </source>
</evidence>
<feature type="transmembrane region" description="Helical" evidence="11">
    <location>
        <begin position="213"/>
        <end position="231"/>
    </location>
</feature>
<feature type="transmembrane region" description="Helical" evidence="11">
    <location>
        <begin position="20"/>
        <end position="41"/>
    </location>
</feature>
<name>A0A494YYQ6_9BACI</name>
<reference evidence="13 14" key="1">
    <citation type="journal article" date="2015" name="Antonie Van Leeuwenhoek">
        <title>Oceanobacillus bengalensis sp. nov., a bacterium isolated from seawater of the Bay of Bengal.</title>
        <authorList>
            <person name="Yongchang O."/>
            <person name="Xiang W."/>
            <person name="Wang G."/>
        </authorList>
    </citation>
    <scope>NUCLEOTIDE SEQUENCE [LARGE SCALE GENOMIC DNA]</scope>
    <source>
        <strain evidence="13 14">MCCC 1K00260</strain>
    </source>
</reference>
<comment type="similarity">
    <text evidence="2 11 12">Belongs to the ATPase A chain family.</text>
</comment>
<dbReference type="PANTHER" id="PTHR42823">
    <property type="entry name" value="ATP SYNTHASE SUBUNIT A, CHLOROPLASTIC"/>
    <property type="match status" value="1"/>
</dbReference>
<dbReference type="InterPro" id="IPR000568">
    <property type="entry name" value="ATP_synth_F0_asu"/>
</dbReference>
<dbReference type="Gene3D" id="1.20.120.220">
    <property type="entry name" value="ATP synthase, F0 complex, subunit A"/>
    <property type="match status" value="1"/>
</dbReference>
<dbReference type="CDD" id="cd00310">
    <property type="entry name" value="ATP-synt_Fo_a_6"/>
    <property type="match status" value="1"/>
</dbReference>
<keyword evidence="13" id="KW-0378">Hydrolase</keyword>
<dbReference type="Pfam" id="PF00119">
    <property type="entry name" value="ATP-synt_A"/>
    <property type="match status" value="1"/>
</dbReference>
<keyword evidence="11" id="KW-1003">Cell membrane</keyword>
<comment type="function">
    <text evidence="11 12">Key component of the proton channel; it plays a direct role in the translocation of protons across the membrane.</text>
</comment>
<evidence type="ECO:0000256" key="2">
    <source>
        <dbReference type="ARBA" id="ARBA00006810"/>
    </source>
</evidence>
<evidence type="ECO:0000256" key="4">
    <source>
        <dbReference type="ARBA" id="ARBA00022547"/>
    </source>
</evidence>
<keyword evidence="6 11" id="KW-0375">Hydrogen ion transport</keyword>
<dbReference type="GO" id="GO:0005886">
    <property type="term" value="C:plasma membrane"/>
    <property type="evidence" value="ECO:0007669"/>
    <property type="project" value="UniProtKB-SubCell"/>
</dbReference>
<keyword evidence="4 11" id="KW-0138">CF(0)</keyword>
<keyword evidence="8 11" id="KW-0406">Ion transport</keyword>
<keyword evidence="3 11" id="KW-0813">Transport</keyword>
<feature type="transmembrane region" description="Helical" evidence="11">
    <location>
        <begin position="117"/>
        <end position="136"/>
    </location>
</feature>
<dbReference type="GO" id="GO:0042777">
    <property type="term" value="P:proton motive force-driven plasma membrane ATP synthesis"/>
    <property type="evidence" value="ECO:0007669"/>
    <property type="project" value="TreeGrafter"/>
</dbReference>
<dbReference type="OrthoDB" id="9789241at2"/>
<keyword evidence="5 11" id="KW-0812">Transmembrane</keyword>
<evidence type="ECO:0000256" key="8">
    <source>
        <dbReference type="ARBA" id="ARBA00023065"/>
    </source>
</evidence>
<dbReference type="NCBIfam" id="NF004479">
    <property type="entry name" value="PRK05815.1-4"/>
    <property type="match status" value="1"/>
</dbReference>
<dbReference type="InterPro" id="IPR045082">
    <property type="entry name" value="ATP_syn_F0_a_bact/chloroplast"/>
</dbReference>
<organism evidence="13 14">
    <name type="scientific">Oceanobacillus bengalensis</name>
    <dbReference type="NCBI Taxonomy" id="1435466"/>
    <lineage>
        <taxon>Bacteria</taxon>
        <taxon>Bacillati</taxon>
        <taxon>Bacillota</taxon>
        <taxon>Bacilli</taxon>
        <taxon>Bacillales</taxon>
        <taxon>Bacillaceae</taxon>
        <taxon>Oceanobacillus</taxon>
    </lineage>
</organism>
<evidence type="ECO:0000313" key="13">
    <source>
        <dbReference type="EMBL" id="RKQ15363.1"/>
    </source>
</evidence>
<dbReference type="HAMAP" id="MF_01393">
    <property type="entry name" value="ATP_synth_a_bact"/>
    <property type="match status" value="1"/>
</dbReference>
<evidence type="ECO:0000313" key="14">
    <source>
        <dbReference type="Proteomes" id="UP000281813"/>
    </source>
</evidence>
<evidence type="ECO:0000256" key="5">
    <source>
        <dbReference type="ARBA" id="ARBA00022692"/>
    </source>
</evidence>
<evidence type="ECO:0000256" key="12">
    <source>
        <dbReference type="RuleBase" id="RU000483"/>
    </source>
</evidence>
<proteinExistence type="inferred from homology"/>
<evidence type="ECO:0000256" key="7">
    <source>
        <dbReference type="ARBA" id="ARBA00022989"/>
    </source>
</evidence>
<dbReference type="NCBIfam" id="TIGR01131">
    <property type="entry name" value="ATP_synt_6_or_A"/>
    <property type="match status" value="1"/>
</dbReference>
<dbReference type="GO" id="GO:0046933">
    <property type="term" value="F:proton-transporting ATP synthase activity, rotational mechanism"/>
    <property type="evidence" value="ECO:0007669"/>
    <property type="project" value="UniProtKB-UniRule"/>
</dbReference>
<dbReference type="AlphaFoldDB" id="A0A494YYQ6"/>
<protein>
    <recommendedName>
        <fullName evidence="11 12">ATP synthase subunit a</fullName>
    </recommendedName>
    <alternativeName>
        <fullName evidence="11">ATP synthase F0 sector subunit a</fullName>
    </alternativeName>
    <alternativeName>
        <fullName evidence="11">F-ATPase subunit 6</fullName>
    </alternativeName>
</protein>
<evidence type="ECO:0000256" key="1">
    <source>
        <dbReference type="ARBA" id="ARBA00004141"/>
    </source>
</evidence>
<evidence type="ECO:0000256" key="3">
    <source>
        <dbReference type="ARBA" id="ARBA00022448"/>
    </source>
</evidence>
<evidence type="ECO:0000256" key="9">
    <source>
        <dbReference type="ARBA" id="ARBA00023136"/>
    </source>
</evidence>
<feature type="transmembrane region" description="Helical" evidence="11">
    <location>
        <begin position="183"/>
        <end position="207"/>
    </location>
</feature>
<dbReference type="InterPro" id="IPR023011">
    <property type="entry name" value="ATP_synth_F0_asu_AS"/>
</dbReference>
<dbReference type="GO" id="GO:0045259">
    <property type="term" value="C:proton-transporting ATP synthase complex"/>
    <property type="evidence" value="ECO:0007669"/>
    <property type="project" value="UniProtKB-KW"/>
</dbReference>
<comment type="subcellular location">
    <subcellularLocation>
        <location evidence="11 12">Cell membrane</location>
        <topology evidence="11 12">Multi-pass membrane protein</topology>
    </subcellularLocation>
    <subcellularLocation>
        <location evidence="1">Membrane</location>
        <topology evidence="1">Multi-pass membrane protein</topology>
    </subcellularLocation>
</comment>
<dbReference type="PRINTS" id="PR00123">
    <property type="entry name" value="ATPASEA"/>
</dbReference>
<sequence length="239" mass="26656">MNHEAPLLNDAFGISWLDFNLANVLMIIVSSVVVFVFCVWASRKLQMKPTGFQNFMEWLVEFVKGIVNDTMDWKTGKVFLPLGLTLLLYIFVSNMLGVMTNGVVGHDLWWKSPTADATLTLTLSATVIILTHFYGIKLQGSKHYFKTFVSPVPLMLPFKIIEEFTNTLTLGLRLFGNIYAGEVLLTLLVGMVMAGGLGVVGIIPMVVWQAFSTFIGAIQAYVFVMLTMVYMSHKVSSDH</sequence>
<dbReference type="GO" id="GO:0016787">
    <property type="term" value="F:hydrolase activity"/>
    <property type="evidence" value="ECO:0007669"/>
    <property type="project" value="UniProtKB-KW"/>
</dbReference>
<dbReference type="Proteomes" id="UP000281813">
    <property type="component" value="Unassembled WGS sequence"/>
</dbReference>
<evidence type="ECO:0000256" key="11">
    <source>
        <dbReference type="HAMAP-Rule" id="MF_01393"/>
    </source>
</evidence>
<comment type="caution">
    <text evidence="13">The sequence shown here is derived from an EMBL/GenBank/DDBJ whole genome shotgun (WGS) entry which is preliminary data.</text>
</comment>